<reference evidence="3" key="2">
    <citation type="submission" date="2020-10" db="UniProtKB">
        <authorList>
            <consortium name="WormBaseParasite"/>
        </authorList>
    </citation>
    <scope>IDENTIFICATION</scope>
</reference>
<evidence type="ECO:0000313" key="2">
    <source>
        <dbReference type="Proteomes" id="UP000492821"/>
    </source>
</evidence>
<dbReference type="PANTHER" id="PTHR13054">
    <property type="entry name" value="DIGEORGE SYNDROME CRITICAL REGION 6 DGCR6 FAMILY MEMBER"/>
    <property type="match status" value="1"/>
</dbReference>
<reference evidence="2" key="1">
    <citation type="journal article" date="2013" name="Genetics">
        <title>The draft genome and transcriptome of Panagrellus redivivus are shaped by the harsh demands of a free-living lifestyle.</title>
        <authorList>
            <person name="Srinivasan J."/>
            <person name="Dillman A.R."/>
            <person name="Macchietto M.G."/>
            <person name="Heikkinen L."/>
            <person name="Lakso M."/>
            <person name="Fracchia K.M."/>
            <person name="Antoshechkin I."/>
            <person name="Mortazavi A."/>
            <person name="Wong G."/>
            <person name="Sternberg P.W."/>
        </authorList>
    </citation>
    <scope>NUCLEOTIDE SEQUENCE [LARGE SCALE GENOMIC DNA]</scope>
    <source>
        <strain evidence="2">MT8872</strain>
    </source>
</reference>
<accession>A0A7E4UY09</accession>
<sequence>MDAKRELVRTRLKLFLAKKKDSELNAALTSSIQQDLIERLVEGTTCAIVSSLRDLQKFKENELLEEREKKLTELRSQGIFDTNEAMKEFDLNVLKELDELITEQQNSLACAHVPLFYTTSDPKQIKIQMAIMEFIESLANLL</sequence>
<dbReference type="Pfam" id="PF07324">
    <property type="entry name" value="DGCR6"/>
    <property type="match status" value="1"/>
</dbReference>
<keyword evidence="2" id="KW-1185">Reference proteome</keyword>
<protein>
    <submittedName>
        <fullName evidence="3">Uncharacterized protein</fullName>
    </submittedName>
</protein>
<dbReference type="AlphaFoldDB" id="A0A7E4UY09"/>
<proteinExistence type="inferred from homology"/>
<evidence type="ECO:0000313" key="3">
    <source>
        <dbReference type="WBParaSite" id="Pan_g13805.t1"/>
    </source>
</evidence>
<organism evidence="2 3">
    <name type="scientific">Panagrellus redivivus</name>
    <name type="common">Microworm</name>
    <dbReference type="NCBI Taxonomy" id="6233"/>
    <lineage>
        <taxon>Eukaryota</taxon>
        <taxon>Metazoa</taxon>
        <taxon>Ecdysozoa</taxon>
        <taxon>Nematoda</taxon>
        <taxon>Chromadorea</taxon>
        <taxon>Rhabditida</taxon>
        <taxon>Tylenchina</taxon>
        <taxon>Panagrolaimomorpha</taxon>
        <taxon>Panagrolaimoidea</taxon>
        <taxon>Panagrolaimidae</taxon>
        <taxon>Panagrellus</taxon>
    </lineage>
</organism>
<evidence type="ECO:0000256" key="1">
    <source>
        <dbReference type="ARBA" id="ARBA00005939"/>
    </source>
</evidence>
<comment type="similarity">
    <text evidence="1">Belongs to the gonadal family.</text>
</comment>
<dbReference type="Proteomes" id="UP000492821">
    <property type="component" value="Unassembled WGS sequence"/>
</dbReference>
<dbReference type="WBParaSite" id="Pan_g13805.t1">
    <property type="protein sequence ID" value="Pan_g13805.t1"/>
    <property type="gene ID" value="Pan_g13805"/>
</dbReference>
<dbReference type="InterPro" id="IPR010849">
    <property type="entry name" value="Gonadal"/>
</dbReference>
<name>A0A7E4UY09_PANRE</name>
<dbReference type="PANTHER" id="PTHR13054:SF2">
    <property type="entry name" value="PROTEIN DGCR6"/>
    <property type="match status" value="1"/>
</dbReference>